<sequence>MELSTDNKVSSYDFKATRLRTFLTLLGCLPATLTPLIGKTLQELHLRNCGSSFTSFHLDLFPNLKTLHIESSHYFETVSMSDGMSLEELTFFSIKDCVSFVSFPDGGLIAPKLSELEIINCPNLKWLPR</sequence>
<dbReference type="EMBL" id="JAATIP010000084">
    <property type="protein sequence ID" value="KAF4376805.1"/>
    <property type="molecule type" value="Genomic_DNA"/>
</dbReference>
<organism evidence="1 2">
    <name type="scientific">Cannabis sativa</name>
    <name type="common">Hemp</name>
    <name type="synonym">Marijuana</name>
    <dbReference type="NCBI Taxonomy" id="3483"/>
    <lineage>
        <taxon>Eukaryota</taxon>
        <taxon>Viridiplantae</taxon>
        <taxon>Streptophyta</taxon>
        <taxon>Embryophyta</taxon>
        <taxon>Tracheophyta</taxon>
        <taxon>Spermatophyta</taxon>
        <taxon>Magnoliopsida</taxon>
        <taxon>eudicotyledons</taxon>
        <taxon>Gunneridae</taxon>
        <taxon>Pentapetalae</taxon>
        <taxon>rosids</taxon>
        <taxon>fabids</taxon>
        <taxon>Rosales</taxon>
        <taxon>Cannabaceae</taxon>
        <taxon>Cannabis</taxon>
    </lineage>
</organism>
<dbReference type="AlphaFoldDB" id="A0A7J6G1E1"/>
<evidence type="ECO:0000313" key="2">
    <source>
        <dbReference type="Proteomes" id="UP000525078"/>
    </source>
</evidence>
<proteinExistence type="predicted"/>
<accession>A0A7J6G1E1</accession>
<name>A0A7J6G1E1_CANSA</name>
<dbReference type="Proteomes" id="UP000525078">
    <property type="component" value="Unassembled WGS sequence"/>
</dbReference>
<evidence type="ECO:0000313" key="1">
    <source>
        <dbReference type="EMBL" id="KAF4376805.1"/>
    </source>
</evidence>
<protein>
    <submittedName>
        <fullName evidence="1">Uncharacterized protein</fullName>
    </submittedName>
</protein>
<dbReference type="InterPro" id="IPR032675">
    <property type="entry name" value="LRR_dom_sf"/>
</dbReference>
<reference evidence="1 2" key="1">
    <citation type="journal article" date="2020" name="bioRxiv">
        <title>Sequence and annotation of 42 cannabis genomes reveals extensive copy number variation in cannabinoid synthesis and pathogen resistance genes.</title>
        <authorList>
            <person name="Mckernan K.J."/>
            <person name="Helbert Y."/>
            <person name="Kane L.T."/>
            <person name="Ebling H."/>
            <person name="Zhang L."/>
            <person name="Liu B."/>
            <person name="Eaton Z."/>
            <person name="Mclaughlin S."/>
            <person name="Kingan S."/>
            <person name="Baybayan P."/>
            <person name="Concepcion G."/>
            <person name="Jordan M."/>
            <person name="Riva A."/>
            <person name="Barbazuk W."/>
            <person name="Harkins T."/>
        </authorList>
    </citation>
    <scope>NUCLEOTIDE SEQUENCE [LARGE SCALE GENOMIC DNA]</scope>
    <source>
        <strain evidence="2">cv. Jamaican Lion 4</strain>
        <tissue evidence="1">Leaf</tissue>
    </source>
</reference>
<gene>
    <name evidence="1" type="ORF">F8388_025676</name>
</gene>
<dbReference type="SUPFAM" id="SSF52058">
    <property type="entry name" value="L domain-like"/>
    <property type="match status" value="1"/>
</dbReference>
<comment type="caution">
    <text evidence="1">The sequence shown here is derived from an EMBL/GenBank/DDBJ whole genome shotgun (WGS) entry which is preliminary data.</text>
</comment>
<dbReference type="Gene3D" id="3.80.10.10">
    <property type="entry name" value="Ribonuclease Inhibitor"/>
    <property type="match status" value="1"/>
</dbReference>